<dbReference type="STRING" id="69.GLE_4692"/>
<dbReference type="PATRIC" id="fig|69.6.peg.4627"/>
<dbReference type="PANTHER" id="PTHR32305">
    <property type="match status" value="1"/>
</dbReference>
<evidence type="ECO:0000259" key="3">
    <source>
        <dbReference type="Pfam" id="PF20148"/>
    </source>
</evidence>
<dbReference type="PANTHER" id="PTHR32305:SF15">
    <property type="entry name" value="PROTEIN RHSA-RELATED"/>
    <property type="match status" value="1"/>
</dbReference>
<feature type="compositionally biased region" description="Basic and acidic residues" evidence="2">
    <location>
        <begin position="1327"/>
        <end position="1336"/>
    </location>
</feature>
<evidence type="ECO:0000313" key="5">
    <source>
        <dbReference type="EMBL" id="ALN60033.1"/>
    </source>
</evidence>
<name>A0A0S2DNH2_LYSEN</name>
<dbReference type="Proteomes" id="UP000061569">
    <property type="component" value="Chromosome"/>
</dbReference>
<dbReference type="Pfam" id="PF25023">
    <property type="entry name" value="TEN_YD-shell"/>
    <property type="match status" value="1"/>
</dbReference>
<keyword evidence="1" id="KW-0677">Repeat</keyword>
<dbReference type="InterPro" id="IPR056823">
    <property type="entry name" value="TEN-like_YD-shell"/>
</dbReference>
<dbReference type="InterPro" id="IPR006530">
    <property type="entry name" value="YD"/>
</dbReference>
<evidence type="ECO:0000256" key="1">
    <source>
        <dbReference type="ARBA" id="ARBA00022737"/>
    </source>
</evidence>
<dbReference type="KEGG" id="lez:GLE_4692"/>
<dbReference type="Gene3D" id="2.180.10.10">
    <property type="entry name" value="RHS repeat-associated core"/>
    <property type="match status" value="3"/>
</dbReference>
<dbReference type="EMBL" id="CP013140">
    <property type="protein sequence ID" value="ALN60033.1"/>
    <property type="molecule type" value="Genomic_DNA"/>
</dbReference>
<feature type="region of interest" description="Disordered" evidence="2">
    <location>
        <begin position="1317"/>
        <end position="1336"/>
    </location>
</feature>
<evidence type="ECO:0000313" key="6">
    <source>
        <dbReference type="Proteomes" id="UP000061569"/>
    </source>
</evidence>
<dbReference type="Pfam" id="PF05593">
    <property type="entry name" value="RHS_repeat"/>
    <property type="match status" value="2"/>
</dbReference>
<gene>
    <name evidence="5" type="ORF">GLE_4692</name>
</gene>
<reference evidence="5 6" key="1">
    <citation type="submission" date="2015-11" db="EMBL/GenBank/DDBJ databases">
        <title>Genome sequences of Lysobacter enzymogenes strain C3 and Lysobacter antibioticus ATCC 29479.</title>
        <authorList>
            <person name="Kobayashi D.Y."/>
        </authorList>
    </citation>
    <scope>NUCLEOTIDE SEQUENCE [LARGE SCALE GENOMIC DNA]</scope>
    <source>
        <strain evidence="5 6">C3</strain>
    </source>
</reference>
<protein>
    <submittedName>
        <fullName evidence="5">Rhs family protein</fullName>
    </submittedName>
</protein>
<dbReference type="NCBIfam" id="TIGR01643">
    <property type="entry name" value="YD_repeat_2x"/>
    <property type="match status" value="3"/>
</dbReference>
<dbReference type="NCBIfam" id="TIGR03696">
    <property type="entry name" value="Rhs_assc_core"/>
    <property type="match status" value="1"/>
</dbReference>
<organism evidence="5 6">
    <name type="scientific">Lysobacter enzymogenes</name>
    <dbReference type="NCBI Taxonomy" id="69"/>
    <lineage>
        <taxon>Bacteria</taxon>
        <taxon>Pseudomonadati</taxon>
        <taxon>Pseudomonadota</taxon>
        <taxon>Gammaproteobacteria</taxon>
        <taxon>Lysobacterales</taxon>
        <taxon>Lysobacteraceae</taxon>
        <taxon>Lysobacter</taxon>
    </lineage>
</organism>
<feature type="domain" description="Teneurin-like YD-shell" evidence="4">
    <location>
        <begin position="980"/>
        <end position="1108"/>
    </location>
</feature>
<dbReference type="InterPro" id="IPR022385">
    <property type="entry name" value="Rhs_assc_core"/>
</dbReference>
<dbReference type="Pfam" id="PF20148">
    <property type="entry name" value="DUF6531"/>
    <property type="match status" value="1"/>
</dbReference>
<evidence type="ECO:0000256" key="2">
    <source>
        <dbReference type="SAM" id="MobiDB-lite"/>
    </source>
</evidence>
<dbReference type="InterPro" id="IPR031325">
    <property type="entry name" value="RHS_repeat"/>
</dbReference>
<accession>A0A0S2DNH2</accession>
<proteinExistence type="predicted"/>
<sequence>MCPKHFMGSSSGMGQRWPHVCVINKTGEISVVSRQYDSCTKNGNPCVAATGNKEYRETDFDWDGLSFARAYNSIRDIPTMSGMGGNWAHTFSDRIINSNCTGDTCMRTWMRGDGYYEQFQFVSGNAFKSPNRPGVVLYRESDPVAAVSGRWRMALGNGKQLRFADDGSLLRIEQGQRSYDLKYCTDAEFQAGTCAVRGALNRVVSDTGRTLEFEYGQVTVPVGSEPDETRTDTVISRIKTGGKVLVEYGYDAQGRLIGASIPVGQSEQGRSYLYAEPAHLCRDAADQPVAQCAPADFADYMTGVIDEAGKRIATYSYGRYGRVTRSEHADGIGRVTSDYKDTGNVEVTLPGGAKKTYQFVETPFRKPSEILLSATDGSVAERITRNYDWMWLTSSIDGKRNRTNYAYNGLQETSRVEGLSEGGSATAFTRTVRTDWNPNFNEVASRRVYDASNALKSQQDFVYNDRGQVLTATQVDPATSATRTTTYAYCEAADVAAATCPVLGRLRSVDGPRSDVADVSSFVYYQNDDPSCAGSSAPCAYRKGDLWKLQNALGHVTEYLGYDGMGRPAATRDANGVRTDIEYDDRGRVLATKQRGANDVVETDDRITRMEYWPTGQVKKVVLPDGATTTYGYDVDNRLVRIEDAQGNSIRYTLDASGNRLKEDTHASDGTLKRTLSRVYNQLDQLQANKDASQNATVYRYDASGNQDRTTDALGRITDQGYDPLNRLVRTLQDVGGLNVETKFEYDALDRLTKVTDPKGLNTIYAYNGFGDQTRLTSPDTGITDYTYNAAGRVATKQDANDAVPHRYTYDALGRPKAVFYTASGPADVEYDYDTVNSVCTAGETFATGRIAAMRTDGTELKYCYDRFGQVARKVQIVAGKSFSLSYTYTLGGQLSTVTYPDGAIVDYVRDAQARIKEIGVRPNGGVRALLLSNATYSPFGPVTDWTYGNGRVLSRTYDLDYRAKTILDNASGGLSVGYGYNAVGELTELKDGLNSAIQAKYDYDTLGRLTVTRDGLSNPLETYAYDETGNRKSLLHGGITDAYVYPATSHRLSSVGGVIRGYDAVGNSVSVGGMAKEFVYNANDRLSQFKQAGEVKASYLYNTVGERVAVSSVEASSVDSYTLYDEAGNWIGDYDGIGVAKQQVVWLDGIPVGLIVGGGGVQALHYVQSDHLGTPRAVIDSARDIAVWTWDAKGEVFGASAPNQDPDLDGTSLVFDMRFPGQRYDAASNQFYNYFRDYDAAIGRYIQSDPIGLIAGPSTYAYVGGDPVSYKDPYGLSKFDQFFGLPKQFWRWYHRQVKKAGDPDLTKEEAEALRKEWDDLGCPTPDTKKKGRSSERGSADLGLLEWLIPWQITPTELGCSDLDCDRNGIPDFTEPNNPKSNP</sequence>
<evidence type="ECO:0000259" key="4">
    <source>
        <dbReference type="Pfam" id="PF25023"/>
    </source>
</evidence>
<feature type="domain" description="DUF6531" evidence="3">
    <location>
        <begin position="43"/>
        <end position="117"/>
    </location>
</feature>
<dbReference type="InterPro" id="IPR050708">
    <property type="entry name" value="T6SS_VgrG/RHS"/>
</dbReference>
<dbReference type="InterPro" id="IPR045351">
    <property type="entry name" value="DUF6531"/>
</dbReference>